<proteinExistence type="predicted"/>
<sequence>MPCASSSETGGTIEIDRDAFERLRIQINQLQAVAANHLGVLAARQKWFDLLLRDFETKVVIPAEEGCFPDYLNYPMAPQGDMLGVTDDIEHFLRRSYLSSAFGAFFSSTVKLYERMAQVQKIDSEVKHRFKVQADVLNDDLLRGRF</sequence>
<comment type="caution">
    <text evidence="1">The sequence shown here is derived from an EMBL/GenBank/DDBJ whole genome shotgun (WGS) entry which is preliminary data.</text>
</comment>
<evidence type="ECO:0000313" key="2">
    <source>
        <dbReference type="Proteomes" id="UP000230179"/>
    </source>
</evidence>
<gene>
    <name evidence="1" type="ORF">COU19_03115</name>
</gene>
<dbReference type="EMBL" id="PFBL01000023">
    <property type="protein sequence ID" value="PIR82974.1"/>
    <property type="molecule type" value="Genomic_DNA"/>
</dbReference>
<dbReference type="Proteomes" id="UP000230179">
    <property type="component" value="Unassembled WGS sequence"/>
</dbReference>
<organism evidence="1 2">
    <name type="scientific">Candidatus Kaiserbacteria bacterium CG10_big_fil_rev_8_21_14_0_10_56_12</name>
    <dbReference type="NCBI Taxonomy" id="1974611"/>
    <lineage>
        <taxon>Bacteria</taxon>
        <taxon>Candidatus Kaiseribacteriota</taxon>
    </lineage>
</organism>
<evidence type="ECO:0000313" key="1">
    <source>
        <dbReference type="EMBL" id="PIR82974.1"/>
    </source>
</evidence>
<protein>
    <submittedName>
        <fullName evidence="1">Uncharacterized protein</fullName>
    </submittedName>
</protein>
<name>A0A2H0U981_9BACT</name>
<reference evidence="2" key="1">
    <citation type="submission" date="2017-09" db="EMBL/GenBank/DDBJ databases">
        <title>Depth-based differentiation of microbial function through sediment-hosted aquifers and enrichment of novel symbionts in the deep terrestrial subsurface.</title>
        <authorList>
            <person name="Probst A.J."/>
            <person name="Ladd B."/>
            <person name="Jarett J.K."/>
            <person name="Geller-Mcgrath D.E."/>
            <person name="Sieber C.M.K."/>
            <person name="Emerson J.B."/>
            <person name="Anantharaman K."/>
            <person name="Thomas B.C."/>
            <person name="Malmstrom R."/>
            <person name="Stieglmeier M."/>
            <person name="Klingl A."/>
            <person name="Woyke T."/>
            <person name="Ryan C.M."/>
            <person name="Banfield J.F."/>
        </authorList>
    </citation>
    <scope>NUCLEOTIDE SEQUENCE [LARGE SCALE GENOMIC DNA]</scope>
</reference>
<accession>A0A2H0U981</accession>
<dbReference type="AlphaFoldDB" id="A0A2H0U981"/>